<feature type="transmembrane region" description="Helical" evidence="1">
    <location>
        <begin position="45"/>
        <end position="66"/>
    </location>
</feature>
<proteinExistence type="predicted"/>
<dbReference type="EMBL" id="CP103300">
    <property type="protein sequence ID" value="UYM16003.1"/>
    <property type="molecule type" value="Genomic_DNA"/>
</dbReference>
<keyword evidence="3" id="KW-1185">Reference proteome</keyword>
<dbReference type="Proteomes" id="UP001163255">
    <property type="component" value="Chromosome"/>
</dbReference>
<dbReference type="Pfam" id="PF11146">
    <property type="entry name" value="DUF2905"/>
    <property type="match status" value="1"/>
</dbReference>
<keyword evidence="1" id="KW-0812">Transmembrane</keyword>
<keyword evidence="1" id="KW-0472">Membrane</keyword>
<evidence type="ECO:0000313" key="3">
    <source>
        <dbReference type="Proteomes" id="UP001163255"/>
    </source>
</evidence>
<accession>A0ABY6GVC8</accession>
<sequence>MAKFLITAGVIILCVGLLMHFAPGLLKWFGHLPGDIRIENDNTRIYIPFTSMILVSLVLTIIANLWR</sequence>
<dbReference type="PANTHER" id="PTHR36443:SF1">
    <property type="entry name" value="BSR5223 PROTEIN"/>
    <property type="match status" value="1"/>
</dbReference>
<dbReference type="PANTHER" id="PTHR36443">
    <property type="entry name" value="BSR5223 PROTEIN"/>
    <property type="match status" value="1"/>
</dbReference>
<evidence type="ECO:0000313" key="2">
    <source>
        <dbReference type="EMBL" id="UYM16003.1"/>
    </source>
</evidence>
<name>A0ABY6GVC8_9GAMM</name>
<keyword evidence="1" id="KW-1133">Transmembrane helix</keyword>
<dbReference type="InterPro" id="IPR021320">
    <property type="entry name" value="DUF2905"/>
</dbReference>
<evidence type="ECO:0000256" key="1">
    <source>
        <dbReference type="SAM" id="Phobius"/>
    </source>
</evidence>
<reference evidence="2" key="1">
    <citation type="submission" date="2022-10" db="EMBL/GenBank/DDBJ databases">
        <title>Completed Genome Sequence of two octocoral isolated bacterium, Endozoicomonas euniceicola EF212T and Endozoicomonas gorgoniicola PS125T.</title>
        <authorList>
            <person name="Chiou Y.-J."/>
            <person name="Chen Y.-H."/>
        </authorList>
    </citation>
    <scope>NUCLEOTIDE SEQUENCE</scope>
    <source>
        <strain evidence="2">EF212</strain>
    </source>
</reference>
<protein>
    <submittedName>
        <fullName evidence="2">DUF2905 domain-containing protein</fullName>
    </submittedName>
</protein>
<dbReference type="RefSeq" id="WP_262598284.1">
    <property type="nucleotide sequence ID" value="NZ_CP103300.1"/>
</dbReference>
<organism evidence="2 3">
    <name type="scientific">Endozoicomonas euniceicola</name>
    <dbReference type="NCBI Taxonomy" id="1234143"/>
    <lineage>
        <taxon>Bacteria</taxon>
        <taxon>Pseudomonadati</taxon>
        <taxon>Pseudomonadota</taxon>
        <taxon>Gammaproteobacteria</taxon>
        <taxon>Oceanospirillales</taxon>
        <taxon>Endozoicomonadaceae</taxon>
        <taxon>Endozoicomonas</taxon>
    </lineage>
</organism>
<gene>
    <name evidence="2" type="ORF">NX720_24865</name>
</gene>